<accession>A0A1A9QDW1</accession>
<organism evidence="1 2">
    <name type="scientific">Candidatus Mycoplasma haematobovis</name>
    <dbReference type="NCBI Taxonomy" id="432608"/>
    <lineage>
        <taxon>Bacteria</taxon>
        <taxon>Bacillati</taxon>
        <taxon>Mycoplasmatota</taxon>
        <taxon>Mollicutes</taxon>
        <taxon>Mycoplasmataceae</taxon>
        <taxon>Mycoplasma</taxon>
    </lineage>
</organism>
<name>A0A1A9QDW1_9MOLU</name>
<reference evidence="2" key="1">
    <citation type="submission" date="2016-04" db="EMBL/GenBank/DDBJ databases">
        <authorList>
            <person name="Quiroz-Castaneda R.E."/>
            <person name="Martinez-Ocampo F."/>
        </authorList>
    </citation>
    <scope>NUCLEOTIDE SEQUENCE [LARGE SCALE GENOMIC DNA]</scope>
    <source>
        <strain evidence="2">INIFAP01</strain>
    </source>
</reference>
<comment type="caution">
    <text evidence="1">The sequence shown here is derived from an EMBL/GenBank/DDBJ whole genome shotgun (WGS) entry which is preliminary data.</text>
</comment>
<dbReference type="AlphaFoldDB" id="A0A1A9QDW1"/>
<gene>
    <name evidence="1" type="ORF">A6V39_01135</name>
</gene>
<proteinExistence type="predicted"/>
<dbReference type="Proteomes" id="UP000077623">
    <property type="component" value="Unassembled WGS sequence"/>
</dbReference>
<dbReference type="EMBL" id="LWUJ01000010">
    <property type="protein sequence ID" value="OAL10657.1"/>
    <property type="molecule type" value="Genomic_DNA"/>
</dbReference>
<dbReference type="STRING" id="432608.A6V39_01135"/>
<dbReference type="RefSeq" id="WP_187149892.1">
    <property type="nucleotide sequence ID" value="NZ_LWUJ01000010.1"/>
</dbReference>
<evidence type="ECO:0000313" key="2">
    <source>
        <dbReference type="Proteomes" id="UP000077623"/>
    </source>
</evidence>
<sequence>MTSWLVWNAGLLVAISSIGAVGGGINNLINKQKVEIPEEIIVLVEKPKTLTETIPDVPQKQTPATGVRTSGFCRMLRWSLPHHTLKDEEKCKKRLEIRLGRSSRTTNINQNNRS</sequence>
<evidence type="ECO:0000313" key="1">
    <source>
        <dbReference type="EMBL" id="OAL10657.1"/>
    </source>
</evidence>
<keyword evidence="2" id="KW-1185">Reference proteome</keyword>
<protein>
    <submittedName>
        <fullName evidence="1">Uncharacterized protein</fullName>
    </submittedName>
</protein>